<evidence type="ECO:0000256" key="1">
    <source>
        <dbReference type="SAM" id="MobiDB-lite"/>
    </source>
</evidence>
<accession>A0A8E0RYB5</accession>
<name>A0A8E0RYB5_9TREM</name>
<comment type="caution">
    <text evidence="2">The sequence shown here is derived from an EMBL/GenBank/DDBJ whole genome shotgun (WGS) entry which is preliminary data.</text>
</comment>
<evidence type="ECO:0000313" key="3">
    <source>
        <dbReference type="Proteomes" id="UP000728185"/>
    </source>
</evidence>
<feature type="region of interest" description="Disordered" evidence="1">
    <location>
        <begin position="71"/>
        <end position="101"/>
    </location>
</feature>
<evidence type="ECO:0000313" key="2">
    <source>
        <dbReference type="EMBL" id="KAA0191504.1"/>
    </source>
</evidence>
<dbReference type="AlphaFoldDB" id="A0A8E0RYB5"/>
<dbReference type="EMBL" id="LUCM01006292">
    <property type="protein sequence ID" value="KAA0191504.1"/>
    <property type="molecule type" value="Genomic_DNA"/>
</dbReference>
<gene>
    <name evidence="2" type="ORF">FBUS_01128</name>
</gene>
<feature type="compositionally biased region" description="Polar residues" evidence="1">
    <location>
        <begin position="79"/>
        <end position="88"/>
    </location>
</feature>
<sequence>MVTSDDAIGTSICNKTPVFSETVDHRNKCRVCTTQFSSPYKRMRLMEPLPCVASSVTMGNRSHLSVPLFRDSEKPEMSAENSDFTSSFPGLDREPHTYGENSNSTFGPCTCVPSPGWARIHEPNWSLGVQPEGSDTVNYTRLVSGWPGHGYAPVTGQLELHSHTDSSTTFSFSG</sequence>
<organism evidence="2 3">
    <name type="scientific">Fasciolopsis buskii</name>
    <dbReference type="NCBI Taxonomy" id="27845"/>
    <lineage>
        <taxon>Eukaryota</taxon>
        <taxon>Metazoa</taxon>
        <taxon>Spiralia</taxon>
        <taxon>Lophotrochozoa</taxon>
        <taxon>Platyhelminthes</taxon>
        <taxon>Trematoda</taxon>
        <taxon>Digenea</taxon>
        <taxon>Plagiorchiida</taxon>
        <taxon>Echinostomata</taxon>
        <taxon>Echinostomatoidea</taxon>
        <taxon>Fasciolidae</taxon>
        <taxon>Fasciolopsis</taxon>
    </lineage>
</organism>
<keyword evidence="3" id="KW-1185">Reference proteome</keyword>
<dbReference type="Proteomes" id="UP000728185">
    <property type="component" value="Unassembled WGS sequence"/>
</dbReference>
<protein>
    <submittedName>
        <fullName evidence="2">Uncharacterized protein</fullName>
    </submittedName>
</protein>
<reference evidence="2" key="1">
    <citation type="submission" date="2019-05" db="EMBL/GenBank/DDBJ databases">
        <title>Annotation for the trematode Fasciolopsis buski.</title>
        <authorList>
            <person name="Choi Y.-J."/>
        </authorList>
    </citation>
    <scope>NUCLEOTIDE SEQUENCE</scope>
    <source>
        <strain evidence="2">HT</strain>
        <tissue evidence="2">Whole worm</tissue>
    </source>
</reference>
<proteinExistence type="predicted"/>